<dbReference type="SUPFAM" id="SSF56808">
    <property type="entry name" value="Ribosomal protein L1"/>
    <property type="match status" value="1"/>
</dbReference>
<dbReference type="EMBL" id="AUZX01008795">
    <property type="protein sequence ID" value="EQD54522.1"/>
    <property type="molecule type" value="Genomic_DNA"/>
</dbReference>
<dbReference type="InterPro" id="IPR028364">
    <property type="entry name" value="Ribosomal_uL1/biogenesis"/>
</dbReference>
<evidence type="ECO:0000313" key="1">
    <source>
        <dbReference type="EMBL" id="EQD54522.1"/>
    </source>
</evidence>
<keyword evidence="1" id="KW-0687">Ribonucleoprotein</keyword>
<name>T1ABU2_9ZZZZ</name>
<dbReference type="GO" id="GO:0005840">
    <property type="term" value="C:ribosome"/>
    <property type="evidence" value="ECO:0007669"/>
    <property type="project" value="UniProtKB-KW"/>
</dbReference>
<reference evidence="1" key="1">
    <citation type="submission" date="2013-08" db="EMBL/GenBank/DDBJ databases">
        <authorList>
            <person name="Mendez C."/>
            <person name="Richter M."/>
            <person name="Ferrer M."/>
            <person name="Sanchez J."/>
        </authorList>
    </citation>
    <scope>NUCLEOTIDE SEQUENCE</scope>
</reference>
<dbReference type="InterPro" id="IPR023674">
    <property type="entry name" value="Ribosomal_uL1-like"/>
</dbReference>
<dbReference type="Gene3D" id="3.30.190.20">
    <property type="match status" value="1"/>
</dbReference>
<dbReference type="Pfam" id="PF00687">
    <property type="entry name" value="Ribosomal_L1"/>
    <property type="match status" value="1"/>
</dbReference>
<proteinExistence type="predicted"/>
<sequence>QIAQNVDALLSRVVGKLERGRTNIESVYVKTTMGPAVRLW</sequence>
<keyword evidence="1" id="KW-0689">Ribosomal protein</keyword>
<comment type="caution">
    <text evidence="1">The sequence shown here is derived from an EMBL/GenBank/DDBJ whole genome shotgun (WGS) entry which is preliminary data.</text>
</comment>
<accession>T1ABU2</accession>
<organism evidence="1">
    <name type="scientific">mine drainage metagenome</name>
    <dbReference type="NCBI Taxonomy" id="410659"/>
    <lineage>
        <taxon>unclassified sequences</taxon>
        <taxon>metagenomes</taxon>
        <taxon>ecological metagenomes</taxon>
    </lineage>
</organism>
<protein>
    <submittedName>
        <fullName evidence="1">50S ribosomal protein L1P</fullName>
    </submittedName>
</protein>
<gene>
    <name evidence="1" type="ORF">B1A_12163</name>
</gene>
<feature type="non-terminal residue" evidence="1">
    <location>
        <position position="1"/>
    </location>
</feature>
<dbReference type="AlphaFoldDB" id="T1ABU2"/>
<reference evidence="1" key="2">
    <citation type="journal article" date="2014" name="ISME J.">
        <title>Microbial stratification in low pH oxic and suboxic macroscopic growths along an acid mine drainage.</title>
        <authorList>
            <person name="Mendez-Garcia C."/>
            <person name="Mesa V."/>
            <person name="Sprenger R.R."/>
            <person name="Richter M."/>
            <person name="Diez M.S."/>
            <person name="Solano J."/>
            <person name="Bargiela R."/>
            <person name="Golyshina O.V."/>
            <person name="Manteca A."/>
            <person name="Ramos J.L."/>
            <person name="Gallego J.R."/>
            <person name="Llorente I."/>
            <person name="Martins Dos Santos V.A."/>
            <person name="Jensen O.N."/>
            <person name="Pelaez A.I."/>
            <person name="Sanchez J."/>
            <person name="Ferrer M."/>
        </authorList>
    </citation>
    <scope>NUCLEOTIDE SEQUENCE</scope>
</reference>